<dbReference type="AlphaFoldDB" id="A0A1E2S0L3"/>
<evidence type="ECO:0000256" key="2">
    <source>
        <dbReference type="ARBA" id="ARBA00022741"/>
    </source>
</evidence>
<dbReference type="STRING" id="1177755.A7A08_01206"/>
<dbReference type="GO" id="GO:0005524">
    <property type="term" value="F:ATP binding"/>
    <property type="evidence" value="ECO:0007669"/>
    <property type="project" value="UniProtKB-UniRule"/>
</dbReference>
<dbReference type="EMBL" id="MASI01000002">
    <property type="protein sequence ID" value="ODA68036.1"/>
    <property type="molecule type" value="Genomic_DNA"/>
</dbReference>
<gene>
    <name evidence="5" type="primary">coaE</name>
    <name evidence="7" type="ORF">A7A08_01206</name>
</gene>
<protein>
    <recommendedName>
        <fullName evidence="5 6">Dephospho-CoA kinase</fullName>
        <ecNumber evidence="5 6">2.7.1.24</ecNumber>
    </recommendedName>
    <alternativeName>
        <fullName evidence="5">Dephosphocoenzyme A kinase</fullName>
    </alternativeName>
</protein>
<keyword evidence="4 5" id="KW-0173">Coenzyme A biosynthesis</keyword>
<sequence length="208" mass="22545">MLVIGLTGSIGMGKTTTAACFAERGIPVCNADRIVHDLYEGEAVAEIEAAFPGVAPGGTVNRGLLAKQVSGNPGKLRELEAIIHPLVVKRELEFLREEEARGAEMVLLEIPLLYEAGAEVRVDAVVVVSAPSEAQRERVLARPGMSEEKFEALLARQMPDSEKRSRADFVVDTGGSLEDVARQVDKVIDDLRGREGAVWEKLRGRLES</sequence>
<comment type="function">
    <text evidence="5">Catalyzes the phosphorylation of the 3'-hydroxyl group of dephosphocoenzyme A to form coenzyme A.</text>
</comment>
<dbReference type="InterPro" id="IPR001977">
    <property type="entry name" value="Depp_CoAkinase"/>
</dbReference>
<reference evidence="7 8" key="1">
    <citation type="submission" date="2016-07" db="EMBL/GenBank/DDBJ databases">
        <title>Draft genome sequence of Methyloligella halotolerans C2T (VKM B-2706T=CCUG 61687T=DSM 25045T), a halotolerant polyhydroxybutyrate accumulating methylotroph.</title>
        <authorList>
            <person name="Vasilenko O.V."/>
            <person name="Doronina N.V."/>
            <person name="Poroshina M.N."/>
            <person name="Tarlachkov S.V."/>
            <person name="Trotsenko Y.A."/>
        </authorList>
    </citation>
    <scope>NUCLEOTIDE SEQUENCE [LARGE SCALE GENOMIC DNA]</scope>
    <source>
        <strain evidence="7 8">VKM B-2706</strain>
    </source>
</reference>
<dbReference type="GO" id="GO:0015937">
    <property type="term" value="P:coenzyme A biosynthetic process"/>
    <property type="evidence" value="ECO:0007669"/>
    <property type="project" value="UniProtKB-UniRule"/>
</dbReference>
<evidence type="ECO:0000256" key="1">
    <source>
        <dbReference type="ARBA" id="ARBA00009018"/>
    </source>
</evidence>
<keyword evidence="2 5" id="KW-0547">Nucleotide-binding</keyword>
<dbReference type="UniPathway" id="UPA00241">
    <property type="reaction ID" value="UER00356"/>
</dbReference>
<keyword evidence="5 7" id="KW-0418">Kinase</keyword>
<dbReference type="EC" id="2.7.1.24" evidence="5 6"/>
<name>A0A1E2S0L3_9HYPH</name>
<dbReference type="PATRIC" id="fig|1177755.3.peg.1213"/>
<dbReference type="SUPFAM" id="SSF52540">
    <property type="entry name" value="P-loop containing nucleoside triphosphate hydrolases"/>
    <property type="match status" value="1"/>
</dbReference>
<organism evidence="7 8">
    <name type="scientific">Methyloligella halotolerans</name>
    <dbReference type="NCBI Taxonomy" id="1177755"/>
    <lineage>
        <taxon>Bacteria</taxon>
        <taxon>Pseudomonadati</taxon>
        <taxon>Pseudomonadota</taxon>
        <taxon>Alphaproteobacteria</taxon>
        <taxon>Hyphomicrobiales</taxon>
        <taxon>Hyphomicrobiaceae</taxon>
        <taxon>Methyloligella</taxon>
    </lineage>
</organism>
<comment type="caution">
    <text evidence="7">The sequence shown here is derived from an EMBL/GenBank/DDBJ whole genome shotgun (WGS) entry which is preliminary data.</text>
</comment>
<dbReference type="Gene3D" id="3.40.50.300">
    <property type="entry name" value="P-loop containing nucleotide triphosphate hydrolases"/>
    <property type="match status" value="1"/>
</dbReference>
<keyword evidence="8" id="KW-1185">Reference proteome</keyword>
<dbReference type="HAMAP" id="MF_00376">
    <property type="entry name" value="Dephospho_CoA_kinase"/>
    <property type="match status" value="1"/>
</dbReference>
<dbReference type="Pfam" id="PF01121">
    <property type="entry name" value="CoaE"/>
    <property type="match status" value="1"/>
</dbReference>
<comment type="similarity">
    <text evidence="1 5">Belongs to the CoaE family.</text>
</comment>
<keyword evidence="3 5" id="KW-0067">ATP-binding</keyword>
<evidence type="ECO:0000256" key="6">
    <source>
        <dbReference type="NCBIfam" id="TIGR00152"/>
    </source>
</evidence>
<dbReference type="CDD" id="cd02022">
    <property type="entry name" value="DPCK"/>
    <property type="match status" value="1"/>
</dbReference>
<evidence type="ECO:0000313" key="8">
    <source>
        <dbReference type="Proteomes" id="UP000095087"/>
    </source>
</evidence>
<comment type="pathway">
    <text evidence="5">Cofactor biosynthesis; coenzyme A biosynthesis; CoA from (R)-pantothenate: step 5/5.</text>
</comment>
<dbReference type="Proteomes" id="UP000095087">
    <property type="component" value="Unassembled WGS sequence"/>
</dbReference>
<dbReference type="RefSeq" id="WP_069094547.1">
    <property type="nucleotide sequence ID" value="NZ_MASI01000002.1"/>
</dbReference>
<dbReference type="OrthoDB" id="9812943at2"/>
<accession>A0A1E2S0L3</accession>
<evidence type="ECO:0000256" key="4">
    <source>
        <dbReference type="ARBA" id="ARBA00022993"/>
    </source>
</evidence>
<comment type="subcellular location">
    <subcellularLocation>
        <location evidence="5">Cytoplasm</location>
    </subcellularLocation>
</comment>
<dbReference type="GO" id="GO:0004140">
    <property type="term" value="F:dephospho-CoA kinase activity"/>
    <property type="evidence" value="ECO:0007669"/>
    <property type="project" value="UniProtKB-UniRule"/>
</dbReference>
<evidence type="ECO:0000256" key="3">
    <source>
        <dbReference type="ARBA" id="ARBA00022840"/>
    </source>
</evidence>
<dbReference type="GO" id="GO:0005737">
    <property type="term" value="C:cytoplasm"/>
    <property type="evidence" value="ECO:0007669"/>
    <property type="project" value="UniProtKB-SubCell"/>
</dbReference>
<evidence type="ECO:0000313" key="7">
    <source>
        <dbReference type="EMBL" id="ODA68036.1"/>
    </source>
</evidence>
<keyword evidence="5 7" id="KW-0808">Transferase</keyword>
<dbReference type="PANTHER" id="PTHR10695">
    <property type="entry name" value="DEPHOSPHO-COA KINASE-RELATED"/>
    <property type="match status" value="1"/>
</dbReference>
<dbReference type="PANTHER" id="PTHR10695:SF46">
    <property type="entry name" value="BIFUNCTIONAL COENZYME A SYNTHASE-RELATED"/>
    <property type="match status" value="1"/>
</dbReference>
<comment type="catalytic activity">
    <reaction evidence="5">
        <text>3'-dephospho-CoA + ATP = ADP + CoA + H(+)</text>
        <dbReference type="Rhea" id="RHEA:18245"/>
        <dbReference type="ChEBI" id="CHEBI:15378"/>
        <dbReference type="ChEBI" id="CHEBI:30616"/>
        <dbReference type="ChEBI" id="CHEBI:57287"/>
        <dbReference type="ChEBI" id="CHEBI:57328"/>
        <dbReference type="ChEBI" id="CHEBI:456216"/>
        <dbReference type="EC" id="2.7.1.24"/>
    </reaction>
</comment>
<dbReference type="PROSITE" id="PS51219">
    <property type="entry name" value="DPCK"/>
    <property type="match status" value="1"/>
</dbReference>
<dbReference type="InterPro" id="IPR027417">
    <property type="entry name" value="P-loop_NTPase"/>
</dbReference>
<dbReference type="NCBIfam" id="TIGR00152">
    <property type="entry name" value="dephospho-CoA kinase"/>
    <property type="match status" value="1"/>
</dbReference>
<keyword evidence="5" id="KW-0963">Cytoplasm</keyword>
<evidence type="ECO:0000256" key="5">
    <source>
        <dbReference type="HAMAP-Rule" id="MF_00376"/>
    </source>
</evidence>
<feature type="binding site" evidence="5">
    <location>
        <begin position="11"/>
        <end position="16"/>
    </location>
    <ligand>
        <name>ATP</name>
        <dbReference type="ChEBI" id="CHEBI:30616"/>
    </ligand>
</feature>
<proteinExistence type="inferred from homology"/>